<dbReference type="Pfam" id="PF04439">
    <property type="entry name" value="Adenyl_transf"/>
    <property type="match status" value="1"/>
</dbReference>
<dbReference type="EMBL" id="BORQ01000003">
    <property type="protein sequence ID" value="GIO31705.1"/>
    <property type="molecule type" value="Genomic_DNA"/>
</dbReference>
<reference evidence="1" key="1">
    <citation type="submission" date="2021-03" db="EMBL/GenBank/DDBJ databases">
        <title>Antimicrobial resistance genes in bacteria isolated from Japanese honey, and their potential for conferring macrolide and lincosamide resistance in the American foulbrood pathogen Paenibacillus larvae.</title>
        <authorList>
            <person name="Okamoto M."/>
            <person name="Kumagai M."/>
            <person name="Kanamori H."/>
            <person name="Takamatsu D."/>
        </authorList>
    </citation>
    <scope>NUCLEOTIDE SEQUENCE</scope>
    <source>
        <strain evidence="1">J2TS6</strain>
    </source>
</reference>
<keyword evidence="2" id="KW-1185">Reference proteome</keyword>
<proteinExistence type="predicted"/>
<dbReference type="Gene3D" id="1.20.120.330">
    <property type="entry name" value="Nucleotidyltransferases domain 2"/>
    <property type="match status" value="1"/>
</dbReference>
<sequence length="66" mass="7352">MGDYAESKPVEPAGRVETGACGLFRKLACEVAEELSYDYPFQDDANMTRYLQHVRTLPADAKEILA</sequence>
<comment type="caution">
    <text evidence="1">The sequence shown here is derived from an EMBL/GenBank/DDBJ whole genome shotgun (WGS) entry which is preliminary data.</text>
</comment>
<dbReference type="InterPro" id="IPR007530">
    <property type="entry name" value="Aminoglycoside_adenylylTfrase"/>
</dbReference>
<name>A0A920CA10_9BACL</name>
<accession>A0A920CA10</accession>
<evidence type="ECO:0000313" key="1">
    <source>
        <dbReference type="EMBL" id="GIO31705.1"/>
    </source>
</evidence>
<organism evidence="1 2">
    <name type="scientific">Paenibacillus albilobatus</name>
    <dbReference type="NCBI Taxonomy" id="2716884"/>
    <lineage>
        <taxon>Bacteria</taxon>
        <taxon>Bacillati</taxon>
        <taxon>Bacillota</taxon>
        <taxon>Bacilli</taxon>
        <taxon>Bacillales</taxon>
        <taxon>Paenibacillaceae</taxon>
        <taxon>Paenibacillus</taxon>
    </lineage>
</organism>
<dbReference type="Proteomes" id="UP000679779">
    <property type="component" value="Unassembled WGS sequence"/>
</dbReference>
<evidence type="ECO:0000313" key="2">
    <source>
        <dbReference type="Proteomes" id="UP000679779"/>
    </source>
</evidence>
<gene>
    <name evidence="1" type="ORF">J2TS6_28460</name>
</gene>
<dbReference type="SUPFAM" id="SSF81631">
    <property type="entry name" value="PAP/OAS1 substrate-binding domain"/>
    <property type="match status" value="1"/>
</dbReference>
<dbReference type="AlphaFoldDB" id="A0A920CA10"/>
<protein>
    <submittedName>
        <fullName evidence="1">Uncharacterized protein</fullName>
    </submittedName>
</protein>